<reference evidence="1 2" key="1">
    <citation type="submission" date="2017-08" db="EMBL/GenBank/DDBJ databases">
        <title>Mesorhizobium wenxinae sp. nov., a novel rhizobial species isolated from root nodules of chickpea (Cicer arietinum L.).</title>
        <authorList>
            <person name="Zhang J."/>
        </authorList>
    </citation>
    <scope>NUCLEOTIDE SEQUENCE [LARGE SCALE GENOMIC DNA]</scope>
    <source>
        <strain evidence="1 2">SDW018</strain>
    </source>
</reference>
<proteinExistence type="predicted"/>
<gene>
    <name evidence="1" type="ORF">CIT26_00460</name>
</gene>
<dbReference type="Proteomes" id="UP000216442">
    <property type="component" value="Unassembled WGS sequence"/>
</dbReference>
<sequence length="81" mass="9095">MNTEKLDRFEQGEVFKIEGVRTSATLPLSLRQPRLAEAGGDLEALRNIQMKTCYCAVQQRYCCKCVVRSAGAILAADHKEY</sequence>
<dbReference type="EMBL" id="NPKJ01000003">
    <property type="protein sequence ID" value="PAQ12505.1"/>
    <property type="molecule type" value="Genomic_DNA"/>
</dbReference>
<comment type="caution">
    <text evidence="1">The sequence shown here is derived from an EMBL/GenBank/DDBJ whole genome shotgun (WGS) entry which is preliminary data.</text>
</comment>
<protein>
    <submittedName>
        <fullName evidence="1">Uncharacterized protein</fullName>
    </submittedName>
</protein>
<evidence type="ECO:0000313" key="1">
    <source>
        <dbReference type="EMBL" id="PAQ12505.1"/>
    </source>
</evidence>
<name>A0A271LZ55_9HYPH</name>
<keyword evidence="2" id="KW-1185">Reference proteome</keyword>
<dbReference type="AlphaFoldDB" id="A0A271LZ55"/>
<accession>A0A271LZ55</accession>
<evidence type="ECO:0000313" key="2">
    <source>
        <dbReference type="Proteomes" id="UP000216442"/>
    </source>
</evidence>
<organism evidence="1 2">
    <name type="scientific">Mesorhizobium temperatum</name>
    <dbReference type="NCBI Taxonomy" id="241416"/>
    <lineage>
        <taxon>Bacteria</taxon>
        <taxon>Pseudomonadati</taxon>
        <taxon>Pseudomonadota</taxon>
        <taxon>Alphaproteobacteria</taxon>
        <taxon>Hyphomicrobiales</taxon>
        <taxon>Phyllobacteriaceae</taxon>
        <taxon>Mesorhizobium</taxon>
    </lineage>
</organism>